<dbReference type="PROSITE" id="PS51257">
    <property type="entry name" value="PROKAR_LIPOPROTEIN"/>
    <property type="match status" value="1"/>
</dbReference>
<dbReference type="RefSeq" id="WP_229880486.1">
    <property type="nucleotide sequence ID" value="NZ_BNAV01000002.1"/>
</dbReference>
<dbReference type="InterPro" id="IPR039424">
    <property type="entry name" value="SBP_5"/>
</dbReference>
<reference evidence="3" key="1">
    <citation type="journal article" date="2014" name="Int. J. Syst. Evol. Microbiol.">
        <title>Complete genome sequence of Corynebacterium casei LMG S-19264T (=DSM 44701T), isolated from a smear-ripened cheese.</title>
        <authorList>
            <consortium name="US DOE Joint Genome Institute (JGI-PGF)"/>
            <person name="Walter F."/>
            <person name="Albersmeier A."/>
            <person name="Kalinowski J."/>
            <person name="Ruckert C."/>
        </authorList>
    </citation>
    <scope>NUCLEOTIDE SEQUENCE</scope>
    <source>
        <strain evidence="3">CGMCC 4.7679</strain>
    </source>
</reference>
<gene>
    <name evidence="3" type="ORF">GCM10017566_19160</name>
</gene>
<dbReference type="Proteomes" id="UP000658656">
    <property type="component" value="Unassembled WGS sequence"/>
</dbReference>
<feature type="domain" description="Solute-binding protein family 5" evidence="2">
    <location>
        <begin position="101"/>
        <end position="424"/>
    </location>
</feature>
<dbReference type="InterPro" id="IPR000914">
    <property type="entry name" value="SBP_5_dom"/>
</dbReference>
<keyword evidence="4" id="KW-1185">Reference proteome</keyword>
<sequence length="574" mass="59679">MRRSGAAALVVLLVSVLAACTSTPPPPLVTSQPAPTTPTVPGPSQIVVGVDDIVGGYNPHNLADQSTITTALSQLLLPSVFRQSDDGRYQLDTTLMRSAAVTSQEPFTVTYEIRQDASWSDGAPIAVEDFVYLADAMRDQPGVVEPAGYRLISNIQPSEGGKGVQVTFSQPYPGWQTLFNDLLPQHLLKDAPGGWQGALQGSFPAYGGPFSIKQLDTARGEIILERNERYWDKPAAVDQIVLRRSDEAGLAAALRSGNEQFVMSRTDATGLKLLQDIGPAVQLHTVASPRVADVLLRPANGALVNENVRAGIAALIDRNALIDEGTSGGPSAGLRADAEVLPPSVSGYAATIPANVSTPNPATAEQLLQSAGYSKEAGTWRKDGKPLSLVVASPGQLEPYASIAKELARQLTAAGVQVSTINPEPRDLFANLLAMPVGTTGQPASDGSGSVGVDLAVVPLPVGGDPATVLASTFGCRPGQNSTTTTTTTVVPANPAAVCDSELQSAVDDALSGKKTLAETLTELEPKLWAQHTVIPLFQLADTLAIGNGISGVTPGPAMVGPFGSAVNWTRGGK</sequence>
<evidence type="ECO:0000259" key="2">
    <source>
        <dbReference type="Pfam" id="PF00496"/>
    </source>
</evidence>
<keyword evidence="1" id="KW-0732">Signal</keyword>
<dbReference type="Gene3D" id="3.40.190.10">
    <property type="entry name" value="Periplasmic binding protein-like II"/>
    <property type="match status" value="1"/>
</dbReference>
<evidence type="ECO:0000313" key="4">
    <source>
        <dbReference type="Proteomes" id="UP000658656"/>
    </source>
</evidence>
<comment type="caution">
    <text evidence="3">The sequence shown here is derived from an EMBL/GenBank/DDBJ whole genome shotgun (WGS) entry which is preliminary data.</text>
</comment>
<dbReference type="EMBL" id="BNAV01000002">
    <property type="protein sequence ID" value="GHF46241.1"/>
    <property type="molecule type" value="Genomic_DNA"/>
</dbReference>
<organism evidence="3 4">
    <name type="scientific">Amycolatopsis bartoniae</name>
    <dbReference type="NCBI Taxonomy" id="941986"/>
    <lineage>
        <taxon>Bacteria</taxon>
        <taxon>Bacillati</taxon>
        <taxon>Actinomycetota</taxon>
        <taxon>Actinomycetes</taxon>
        <taxon>Pseudonocardiales</taxon>
        <taxon>Pseudonocardiaceae</taxon>
        <taxon>Amycolatopsis</taxon>
    </lineage>
</organism>
<dbReference type="GO" id="GO:1904680">
    <property type="term" value="F:peptide transmembrane transporter activity"/>
    <property type="evidence" value="ECO:0007669"/>
    <property type="project" value="TreeGrafter"/>
</dbReference>
<dbReference type="CDD" id="cd08501">
    <property type="entry name" value="PBP2_Lpqw"/>
    <property type="match status" value="1"/>
</dbReference>
<dbReference type="PANTHER" id="PTHR30290">
    <property type="entry name" value="PERIPLASMIC BINDING COMPONENT OF ABC TRANSPORTER"/>
    <property type="match status" value="1"/>
</dbReference>
<reference evidence="3" key="2">
    <citation type="submission" date="2020-09" db="EMBL/GenBank/DDBJ databases">
        <authorList>
            <person name="Sun Q."/>
            <person name="Zhou Y."/>
        </authorList>
    </citation>
    <scope>NUCLEOTIDE SEQUENCE</scope>
    <source>
        <strain evidence="3">CGMCC 4.7679</strain>
    </source>
</reference>
<dbReference type="PANTHER" id="PTHR30290:SF65">
    <property type="entry name" value="MONOACYL PHOSPHATIDYLINOSITOL TETRAMANNOSIDE-BINDING PROTEIN LPQW-RELATED"/>
    <property type="match status" value="1"/>
</dbReference>
<dbReference type="Gene3D" id="3.10.105.10">
    <property type="entry name" value="Dipeptide-binding Protein, Domain 3"/>
    <property type="match status" value="1"/>
</dbReference>
<name>A0A8H9IY88_9PSEU</name>
<dbReference type="Gene3D" id="3.90.76.10">
    <property type="entry name" value="Dipeptide-binding Protein, Domain 1"/>
    <property type="match status" value="1"/>
</dbReference>
<dbReference type="GO" id="GO:0015833">
    <property type="term" value="P:peptide transport"/>
    <property type="evidence" value="ECO:0007669"/>
    <property type="project" value="TreeGrafter"/>
</dbReference>
<feature type="chain" id="PRO_5038393623" evidence="1">
    <location>
        <begin position="19"/>
        <end position="574"/>
    </location>
</feature>
<dbReference type="SUPFAM" id="SSF53850">
    <property type="entry name" value="Periplasmic binding protein-like II"/>
    <property type="match status" value="1"/>
</dbReference>
<protein>
    <submittedName>
        <fullName evidence="3">Peptide ABC transporter substrate-binding protein</fullName>
    </submittedName>
</protein>
<accession>A0A8H9IY88</accession>
<evidence type="ECO:0000313" key="3">
    <source>
        <dbReference type="EMBL" id="GHF46241.1"/>
    </source>
</evidence>
<dbReference type="Pfam" id="PF00496">
    <property type="entry name" value="SBP_bac_5"/>
    <property type="match status" value="1"/>
</dbReference>
<proteinExistence type="predicted"/>
<feature type="signal peptide" evidence="1">
    <location>
        <begin position="1"/>
        <end position="18"/>
    </location>
</feature>
<evidence type="ECO:0000256" key="1">
    <source>
        <dbReference type="SAM" id="SignalP"/>
    </source>
</evidence>
<dbReference type="AlphaFoldDB" id="A0A8H9IY88"/>